<protein>
    <submittedName>
        <fullName evidence="2">MarR family transcriptional regulator</fullName>
    </submittedName>
</protein>
<dbReference type="InterPro" id="IPR051797">
    <property type="entry name" value="TrmB-like"/>
</dbReference>
<dbReference type="SUPFAM" id="SSF46785">
    <property type="entry name" value="Winged helix' DNA-binding domain"/>
    <property type="match status" value="1"/>
</dbReference>
<name>A0ABT8M9H7_9EURY</name>
<evidence type="ECO:0000313" key="2">
    <source>
        <dbReference type="EMBL" id="MDN7024583.1"/>
    </source>
</evidence>
<evidence type="ECO:0000313" key="3">
    <source>
        <dbReference type="Proteomes" id="UP001168338"/>
    </source>
</evidence>
<dbReference type="CDD" id="cd00090">
    <property type="entry name" value="HTH_ARSR"/>
    <property type="match status" value="1"/>
</dbReference>
<dbReference type="RefSeq" id="WP_301663702.1">
    <property type="nucleotide sequence ID" value="NZ_VCYH01000004.1"/>
</dbReference>
<dbReference type="InterPro" id="IPR002831">
    <property type="entry name" value="Tscrpt_reg_TrmB_N"/>
</dbReference>
<reference evidence="2" key="1">
    <citation type="submission" date="2019-05" db="EMBL/GenBank/DDBJ databases">
        <title>Methanoculleus sp. FWC-SCC1, a methanogenic archaeon isolated from deep marine cold seep.</title>
        <authorList>
            <person name="Chen Y.-W."/>
            <person name="Chen S.-C."/>
            <person name="Teng N.-H."/>
            <person name="Lai M.-C."/>
        </authorList>
    </citation>
    <scope>NUCLEOTIDE SEQUENCE</scope>
    <source>
        <strain evidence="2">FWC-SCC1</strain>
    </source>
</reference>
<sequence>MDLRALRDIGMNEAEISVYATLIAHRPLSAREIAEISGLYRPYVYDTLTKLLEKGLVTRVRGPKAHLYRAVHPGRIAAIIDERRARVLEAVDRLRDAYRETDADESVRIFEGSEALKAFYEEVYAAIREDRTRRLYVIGGTGEATRHIEYFFPKLLQRGRDERLHHRVDIRMIYNASAGASEIARSYSDAVTLRFTPPDRDAAATTIITDTMLAIMVLKERPFVVAVSNRQIVETYMLLFDRLWEGTSPKPE</sequence>
<dbReference type="Proteomes" id="UP001168338">
    <property type="component" value="Unassembled WGS sequence"/>
</dbReference>
<dbReference type="EMBL" id="VCYH01000004">
    <property type="protein sequence ID" value="MDN7024583.1"/>
    <property type="molecule type" value="Genomic_DNA"/>
</dbReference>
<keyword evidence="3" id="KW-1185">Reference proteome</keyword>
<dbReference type="InterPro" id="IPR036388">
    <property type="entry name" value="WH-like_DNA-bd_sf"/>
</dbReference>
<organism evidence="2 3">
    <name type="scientific">Methanoculleus frigidifontis</name>
    <dbReference type="NCBI Taxonomy" id="2584085"/>
    <lineage>
        <taxon>Archaea</taxon>
        <taxon>Methanobacteriati</taxon>
        <taxon>Methanobacteriota</taxon>
        <taxon>Stenosarchaea group</taxon>
        <taxon>Methanomicrobia</taxon>
        <taxon>Methanomicrobiales</taxon>
        <taxon>Methanomicrobiaceae</taxon>
        <taxon>Methanoculleus</taxon>
    </lineage>
</organism>
<dbReference type="InterPro" id="IPR036390">
    <property type="entry name" value="WH_DNA-bd_sf"/>
</dbReference>
<comment type="caution">
    <text evidence="2">The sequence shown here is derived from an EMBL/GenBank/DDBJ whole genome shotgun (WGS) entry which is preliminary data.</text>
</comment>
<evidence type="ECO:0000259" key="1">
    <source>
        <dbReference type="Pfam" id="PF01978"/>
    </source>
</evidence>
<gene>
    <name evidence="2" type="ORF">FGU65_06730</name>
</gene>
<accession>A0ABT8M9H7</accession>
<dbReference type="Pfam" id="PF01978">
    <property type="entry name" value="TrmB"/>
    <property type="match status" value="1"/>
</dbReference>
<proteinExistence type="predicted"/>
<dbReference type="Gene3D" id="1.10.10.10">
    <property type="entry name" value="Winged helix-like DNA-binding domain superfamily/Winged helix DNA-binding domain"/>
    <property type="match status" value="1"/>
</dbReference>
<dbReference type="PANTHER" id="PTHR34293:SF1">
    <property type="entry name" value="HTH-TYPE TRANSCRIPTIONAL REGULATOR TRMBL2"/>
    <property type="match status" value="1"/>
</dbReference>
<feature type="domain" description="Transcription regulator TrmB N-terminal" evidence="1">
    <location>
        <begin position="6"/>
        <end position="73"/>
    </location>
</feature>
<dbReference type="PANTHER" id="PTHR34293">
    <property type="entry name" value="HTH-TYPE TRANSCRIPTIONAL REGULATOR TRMBL2"/>
    <property type="match status" value="1"/>
</dbReference>
<dbReference type="InterPro" id="IPR011991">
    <property type="entry name" value="ArsR-like_HTH"/>
</dbReference>